<dbReference type="InterPro" id="IPR041679">
    <property type="entry name" value="DNA2/NAM7-like_C"/>
</dbReference>
<dbReference type="InterPro" id="IPR050534">
    <property type="entry name" value="Coronavir_polyprotein_1ab"/>
</dbReference>
<keyword evidence="4" id="KW-0347">Helicase</keyword>
<dbReference type="InterPro" id="IPR047187">
    <property type="entry name" value="SF1_C_Upf1"/>
</dbReference>
<organism evidence="7 8">
    <name type="scientific">Cyclobacterium plantarum</name>
    <dbReference type="NCBI Taxonomy" id="2716263"/>
    <lineage>
        <taxon>Bacteria</taxon>
        <taxon>Pseudomonadati</taxon>
        <taxon>Bacteroidota</taxon>
        <taxon>Cytophagia</taxon>
        <taxon>Cytophagales</taxon>
        <taxon>Cyclobacteriaceae</taxon>
        <taxon>Cyclobacterium</taxon>
    </lineage>
</organism>
<evidence type="ECO:0000256" key="4">
    <source>
        <dbReference type="ARBA" id="ARBA00022806"/>
    </source>
</evidence>
<dbReference type="SMART" id="SM00382">
    <property type="entry name" value="AAA"/>
    <property type="match status" value="1"/>
</dbReference>
<dbReference type="PANTHER" id="PTHR43788:SF8">
    <property type="entry name" value="DNA-BINDING PROTEIN SMUBP-2"/>
    <property type="match status" value="1"/>
</dbReference>
<dbReference type="CDD" id="cd18808">
    <property type="entry name" value="SF1_C_Upf1"/>
    <property type="match status" value="1"/>
</dbReference>
<accession>A0ABX0HHF9</accession>
<dbReference type="RefSeq" id="WP_166151456.1">
    <property type="nucleotide sequence ID" value="NZ_JAANYN010000017.1"/>
</dbReference>
<evidence type="ECO:0000256" key="5">
    <source>
        <dbReference type="ARBA" id="ARBA00022840"/>
    </source>
</evidence>
<dbReference type="Proteomes" id="UP000649799">
    <property type="component" value="Unassembled WGS sequence"/>
</dbReference>
<evidence type="ECO:0000259" key="6">
    <source>
        <dbReference type="SMART" id="SM00382"/>
    </source>
</evidence>
<dbReference type="InterPro" id="IPR027417">
    <property type="entry name" value="P-loop_NTPase"/>
</dbReference>
<evidence type="ECO:0000313" key="7">
    <source>
        <dbReference type="EMBL" id="NHE59748.1"/>
    </source>
</evidence>
<evidence type="ECO:0000256" key="3">
    <source>
        <dbReference type="ARBA" id="ARBA00022801"/>
    </source>
</evidence>
<dbReference type="InterPro" id="IPR003593">
    <property type="entry name" value="AAA+_ATPase"/>
</dbReference>
<keyword evidence="3" id="KW-0378">Hydrolase</keyword>
<dbReference type="Gene3D" id="3.40.50.300">
    <property type="entry name" value="P-loop containing nucleotide triphosphate hydrolases"/>
    <property type="match status" value="2"/>
</dbReference>
<comment type="caution">
    <text evidence="7">The sequence shown here is derived from an EMBL/GenBank/DDBJ whole genome shotgun (WGS) entry which is preliminary data.</text>
</comment>
<comment type="similarity">
    <text evidence="1">Belongs to the DNA2/NAM7 helicase family.</text>
</comment>
<name>A0ABX0HHF9_9BACT</name>
<proteinExistence type="inferred from homology"/>
<dbReference type="Pfam" id="PF13086">
    <property type="entry name" value="AAA_11"/>
    <property type="match status" value="1"/>
</dbReference>
<evidence type="ECO:0000256" key="2">
    <source>
        <dbReference type="ARBA" id="ARBA00022741"/>
    </source>
</evidence>
<sequence>MANIKEEIAYTSKLLQQEWEADRKQFQDLTYSKSIKEKIAAGMCWYPVNLVKVRWAFSDQLIVEINVHEVLENHSFQSGKSISLFSNNNEHKLRASFVNGVVNAVNRNQMTISLHTENLPDWIHDGKLGLDLMFDETSYKLMTSTMEKVLLADNNRLAYLRDVLLEEKNAAVSERIEMHEPGLNESQNQALSLIHRAQDLAIVHGPPGTGKTTTLVRAIGTSLQQYSQVMVCAPSNAAVDLLVEKLLEEGIHVLRMGHPARVDDRIIQQTLDARVLAHPAYKDYKKLKKAGEEARRNAKKFKRHFGPSEREKRKMEMNEANRCFGEARHLYDYMVHAVLESSQVIACTLVGAASSLLKGRIFPVVFLDEAAQGLEPASWIPLLHAEKVVMAGDHCQLPPTIKSREAARGLQKTLFEKAISNNSNCSTMLTLQYRMPETIMSFSNKMFYNGALLAAPNTDTHFLKPGESVMEYIDTAGSGFMEYQDKETFSISNKEEALMVLRLLKDLLKRMGLVNAENEPWKIGVIAPYRAQVSLLRDMVNLDDSWVYLRQLGENMTISTVDGFQGQEKDIILISLTRSNSRGEIGFLADTRRMNVAITRAKRKLIIIGDSATIGNHPFYQSFLDHVQEKNCYHSVYEYLDITD</sequence>
<dbReference type="SUPFAM" id="SSF52540">
    <property type="entry name" value="P-loop containing nucleoside triphosphate hydrolases"/>
    <property type="match status" value="1"/>
</dbReference>
<dbReference type="EMBL" id="JAANYN010000017">
    <property type="protein sequence ID" value="NHE59748.1"/>
    <property type="molecule type" value="Genomic_DNA"/>
</dbReference>
<dbReference type="PANTHER" id="PTHR43788">
    <property type="entry name" value="DNA2/NAM7 HELICASE FAMILY MEMBER"/>
    <property type="match status" value="1"/>
</dbReference>
<dbReference type="Pfam" id="PF13087">
    <property type="entry name" value="AAA_12"/>
    <property type="match status" value="1"/>
</dbReference>
<keyword evidence="2" id="KW-0547">Nucleotide-binding</keyword>
<reference evidence="7 8" key="1">
    <citation type="submission" date="2020-03" db="EMBL/GenBank/DDBJ databases">
        <title>Cyclobacterium plantarum sp. nov., a marine bacterium isolated from a coastal-marine wetland.</title>
        <authorList>
            <person name="Sanchez-Porro C."/>
            <person name="Ventosa A."/>
            <person name="Amoozegar M."/>
        </authorList>
    </citation>
    <scope>NUCLEOTIDE SEQUENCE [LARGE SCALE GENOMIC DNA]</scope>
    <source>
        <strain evidence="7 8">GBPx2</strain>
    </source>
</reference>
<evidence type="ECO:0000313" key="8">
    <source>
        <dbReference type="Proteomes" id="UP000649799"/>
    </source>
</evidence>
<dbReference type="InterPro" id="IPR041677">
    <property type="entry name" value="DNA2/NAM7_AAA_11"/>
</dbReference>
<protein>
    <submittedName>
        <fullName evidence="7">AAA family ATPase</fullName>
    </submittedName>
</protein>
<keyword evidence="8" id="KW-1185">Reference proteome</keyword>
<evidence type="ECO:0000256" key="1">
    <source>
        <dbReference type="ARBA" id="ARBA00007913"/>
    </source>
</evidence>
<dbReference type="Gene3D" id="2.40.30.270">
    <property type="match status" value="1"/>
</dbReference>
<keyword evidence="5" id="KW-0067">ATP-binding</keyword>
<feature type="domain" description="AAA+ ATPase" evidence="6">
    <location>
        <begin position="197"/>
        <end position="420"/>
    </location>
</feature>
<gene>
    <name evidence="7" type="ORF">G9Q97_23335</name>
</gene>